<evidence type="ECO:0000313" key="10">
    <source>
        <dbReference type="RefSeq" id="XP_012167917.1"/>
    </source>
</evidence>
<dbReference type="CTD" id="10726"/>
<sequence>MTKNEEKFDGMLLAMAQQHEGGVQELLDTIFSFLARKTDFYTGGGEGAAEKLVMSKFKKHETTAVNKAASEKAERAEQERRRKERIEKRKKEEKAKEEKFYSESKIVELTDEQAVKLQEEIDNKKSAKESLAVPGPSGDNAPNDHNEPNDHNAHNGDTTHNDKKGEMEDEEEDEKEKNKLRPNSGNGADLPNYRWTQTLQDLEIKVPLKVNFSARPKDVAVTLTKKRLTCGIKGQPPIIDGDFPHEVKVEESTWVIEDGKLLLINLEKVNKMQWWAHVVVCDPEISTKKVNPEPSKLSDLDGETRGLVEKMMYDQRQKELGLPTSDEQKKQDVIKKFMEQHPEMDFSKCKFN</sequence>
<evidence type="ECO:0000256" key="1">
    <source>
        <dbReference type="ARBA" id="ARBA00004496"/>
    </source>
</evidence>
<dbReference type="Pfam" id="PF04969">
    <property type="entry name" value="CS"/>
    <property type="match status" value="1"/>
</dbReference>
<evidence type="ECO:0000256" key="2">
    <source>
        <dbReference type="ARBA" id="ARBA00010513"/>
    </source>
</evidence>
<dbReference type="GeneID" id="100642576"/>
<dbReference type="Gene3D" id="2.60.40.790">
    <property type="match status" value="1"/>
</dbReference>
<feature type="compositionally biased region" description="Basic and acidic residues" evidence="7">
    <location>
        <begin position="69"/>
        <end position="101"/>
    </location>
</feature>
<feature type="region of interest" description="Disordered" evidence="7">
    <location>
        <begin position="122"/>
        <end position="192"/>
    </location>
</feature>
<dbReference type="RefSeq" id="XP_012167917.1">
    <property type="nucleotide sequence ID" value="XM_012312527.3"/>
</dbReference>
<dbReference type="FunFam" id="2.60.40.790:FF:000001">
    <property type="entry name" value="Nuclear migration protein nudC"/>
    <property type="match status" value="1"/>
</dbReference>
<evidence type="ECO:0000256" key="7">
    <source>
        <dbReference type="SAM" id="MobiDB-lite"/>
    </source>
</evidence>
<evidence type="ECO:0000259" key="8">
    <source>
        <dbReference type="PROSITE" id="PS51203"/>
    </source>
</evidence>
<dbReference type="PANTHER" id="PTHR12356:SF3">
    <property type="entry name" value="NUCLEAR MIGRATION PROTEIN NUDC"/>
    <property type="match status" value="1"/>
</dbReference>
<dbReference type="Proteomes" id="UP000835206">
    <property type="component" value="Chromosome 10"/>
</dbReference>
<feature type="compositionally biased region" description="Basic and acidic residues" evidence="7">
    <location>
        <begin position="142"/>
        <end position="166"/>
    </location>
</feature>
<feature type="region of interest" description="Disordered" evidence="7">
    <location>
        <begin position="63"/>
        <end position="101"/>
    </location>
</feature>
<evidence type="ECO:0000313" key="9">
    <source>
        <dbReference type="Proteomes" id="UP000835206"/>
    </source>
</evidence>
<dbReference type="GO" id="GO:0006457">
    <property type="term" value="P:protein folding"/>
    <property type="evidence" value="ECO:0007669"/>
    <property type="project" value="TreeGrafter"/>
</dbReference>
<accession>A0A9B2JIZ6</accession>
<name>A0A9B2JIZ6_BOMTE</name>
<protein>
    <recommendedName>
        <fullName evidence="3">Nuclear migration protein nudC</fullName>
    </recommendedName>
    <alternativeName>
        <fullName evidence="6">Nuclear distribution protein C homolog</fullName>
    </alternativeName>
</protein>
<comment type="subcellular location">
    <subcellularLocation>
        <location evidence="1">Cytoplasm</location>
    </subcellularLocation>
</comment>
<gene>
    <name evidence="10" type="primary">LOC100642576</name>
</gene>
<keyword evidence="5" id="KW-0597">Phosphoprotein</keyword>
<comment type="similarity">
    <text evidence="2">Belongs to the nudC family.</text>
</comment>
<proteinExistence type="inferred from homology"/>
<dbReference type="InterPro" id="IPR007052">
    <property type="entry name" value="CS_dom"/>
</dbReference>
<dbReference type="KEGG" id="bter:100642576"/>
<dbReference type="PANTHER" id="PTHR12356">
    <property type="entry name" value="NUCLEAR MOVEMENT PROTEIN NUDC"/>
    <property type="match status" value="1"/>
</dbReference>
<evidence type="ECO:0000256" key="6">
    <source>
        <dbReference type="ARBA" id="ARBA00030427"/>
    </source>
</evidence>
<dbReference type="SUPFAM" id="SSF49764">
    <property type="entry name" value="HSP20-like chaperones"/>
    <property type="match status" value="1"/>
</dbReference>
<keyword evidence="4" id="KW-0963">Cytoplasm</keyword>
<dbReference type="AlphaFoldDB" id="A0A9B2JIZ6"/>
<dbReference type="OrthoDB" id="416217at2759"/>
<dbReference type="InterPro" id="IPR037898">
    <property type="entry name" value="NudC_fam"/>
</dbReference>
<dbReference type="GO" id="GO:0051082">
    <property type="term" value="F:unfolded protein binding"/>
    <property type="evidence" value="ECO:0007669"/>
    <property type="project" value="TreeGrafter"/>
</dbReference>
<dbReference type="CDD" id="cd06492">
    <property type="entry name" value="p23_mNUDC_like"/>
    <property type="match status" value="1"/>
</dbReference>
<keyword evidence="9" id="KW-1185">Reference proteome</keyword>
<feature type="domain" description="CS" evidence="8">
    <location>
        <begin position="188"/>
        <end position="279"/>
    </location>
</feature>
<evidence type="ECO:0000256" key="5">
    <source>
        <dbReference type="ARBA" id="ARBA00022553"/>
    </source>
</evidence>
<organism evidence="9 10">
    <name type="scientific">Bombus terrestris</name>
    <name type="common">Buff-tailed bumblebee</name>
    <name type="synonym">Apis terrestris</name>
    <dbReference type="NCBI Taxonomy" id="30195"/>
    <lineage>
        <taxon>Eukaryota</taxon>
        <taxon>Metazoa</taxon>
        <taxon>Ecdysozoa</taxon>
        <taxon>Arthropoda</taxon>
        <taxon>Hexapoda</taxon>
        <taxon>Insecta</taxon>
        <taxon>Pterygota</taxon>
        <taxon>Neoptera</taxon>
        <taxon>Endopterygota</taxon>
        <taxon>Hymenoptera</taxon>
        <taxon>Apocrita</taxon>
        <taxon>Aculeata</taxon>
        <taxon>Apoidea</taxon>
        <taxon>Anthophila</taxon>
        <taxon>Apidae</taxon>
        <taxon>Bombus</taxon>
        <taxon>Bombus</taxon>
    </lineage>
</organism>
<dbReference type="Pfam" id="PF14050">
    <property type="entry name" value="Nudc_N"/>
    <property type="match status" value="1"/>
</dbReference>
<dbReference type="GO" id="GO:0005737">
    <property type="term" value="C:cytoplasm"/>
    <property type="evidence" value="ECO:0007669"/>
    <property type="project" value="UniProtKB-SubCell"/>
</dbReference>
<dbReference type="InterPro" id="IPR025934">
    <property type="entry name" value="NudC_N_dom"/>
</dbReference>
<dbReference type="InterPro" id="IPR008978">
    <property type="entry name" value="HSP20-like_chaperone"/>
</dbReference>
<reference evidence="10" key="1">
    <citation type="submission" date="2025-08" db="UniProtKB">
        <authorList>
            <consortium name="RefSeq"/>
        </authorList>
    </citation>
    <scope>IDENTIFICATION</scope>
</reference>
<evidence type="ECO:0000256" key="3">
    <source>
        <dbReference type="ARBA" id="ARBA00017641"/>
    </source>
</evidence>
<evidence type="ECO:0000256" key="4">
    <source>
        <dbReference type="ARBA" id="ARBA00022490"/>
    </source>
</evidence>
<dbReference type="PROSITE" id="PS51203">
    <property type="entry name" value="CS"/>
    <property type="match status" value="1"/>
</dbReference>